<dbReference type="InterPro" id="IPR011059">
    <property type="entry name" value="Metal-dep_hydrolase_composite"/>
</dbReference>
<protein>
    <submittedName>
        <fullName evidence="2">Amidohydrolase</fullName>
        <ecNumber evidence="2">3.5.-.-</ecNumber>
    </submittedName>
</protein>
<dbReference type="Gene3D" id="3.20.20.140">
    <property type="entry name" value="Metal-dependent hydrolases"/>
    <property type="match status" value="1"/>
</dbReference>
<evidence type="ECO:0000259" key="1">
    <source>
        <dbReference type="Pfam" id="PF07969"/>
    </source>
</evidence>
<dbReference type="Proteomes" id="UP001597533">
    <property type="component" value="Unassembled WGS sequence"/>
</dbReference>
<dbReference type="InterPro" id="IPR033932">
    <property type="entry name" value="YtcJ-like"/>
</dbReference>
<dbReference type="PANTHER" id="PTHR22642">
    <property type="entry name" value="IMIDAZOLONEPROPIONASE"/>
    <property type="match status" value="1"/>
</dbReference>
<gene>
    <name evidence="2" type="ORF">ACFS5M_10630</name>
</gene>
<dbReference type="Gene3D" id="2.30.40.10">
    <property type="entry name" value="Urease, subunit C, domain 1"/>
    <property type="match status" value="1"/>
</dbReference>
<name>A0ABW5WQ98_9FLAO</name>
<comment type="caution">
    <text evidence="2">The sequence shown here is derived from an EMBL/GenBank/DDBJ whole genome shotgun (WGS) entry which is preliminary data.</text>
</comment>
<organism evidence="2 3">
    <name type="scientific">Lacinutrix iliipiscaria</name>
    <dbReference type="NCBI Taxonomy" id="1230532"/>
    <lineage>
        <taxon>Bacteria</taxon>
        <taxon>Pseudomonadati</taxon>
        <taxon>Bacteroidota</taxon>
        <taxon>Flavobacteriia</taxon>
        <taxon>Flavobacteriales</taxon>
        <taxon>Flavobacteriaceae</taxon>
        <taxon>Lacinutrix</taxon>
    </lineage>
</organism>
<sequence length="540" mass="60412">MKKYLLLITLLITLSCSKEKQHVDTIITNAHIYTVNANFETAEAFAIKDGKFVEVGKNNDIQSKFDADSIIDAKGQTIVPGLIDAHCHFYGLGLNQHRVDLVGTESFVEVVKRVTDFQNQRQKAFIIGRGWDQNDWEEKEYPTKALLDQLYPHTPVALSRIDGHAMLCNQAALDLANITVNTKVEGGEILKEKGELTGVLIDNPMELVEAIYPKPTKEEKIAALLEAQTICTNLGLTTVSDAGLGRPVIELIDSLQQAKKLNIRVYAMISNRPKNLDYFLSKGKIKTEKLNVQSVKVYADGALGSRGATLKEEYSDKHDHYGAMVIGLEAYKNLAQRIEKAGYQMNTHAIGDSAVSYVLKTYEKTLEGKNDKRWRVEHAQIITDNDFEYFKNDNIIPSIQPTHATSDMYWAEERIGKDRIKGAYAYKALLEKSKKVALGTDFPVEQVSPFLTFYAAVSRQDLKGFPEGGFNMDNALSREETLKGMTIWAAYANFEEQEKGSIEAGKLADFIILDKDIMKIPVQDVPTIKVLETFIDGVAQ</sequence>
<dbReference type="RefSeq" id="WP_183488794.1">
    <property type="nucleotide sequence ID" value="NZ_JBHUOV010000007.1"/>
</dbReference>
<dbReference type="SUPFAM" id="SSF51338">
    <property type="entry name" value="Composite domain of metallo-dependent hydrolases"/>
    <property type="match status" value="1"/>
</dbReference>
<dbReference type="Pfam" id="PF07969">
    <property type="entry name" value="Amidohydro_3"/>
    <property type="match status" value="1"/>
</dbReference>
<keyword evidence="3" id="KW-1185">Reference proteome</keyword>
<proteinExistence type="predicted"/>
<keyword evidence="2" id="KW-0378">Hydrolase</keyword>
<evidence type="ECO:0000313" key="2">
    <source>
        <dbReference type="EMBL" id="MFD2824129.1"/>
    </source>
</evidence>
<dbReference type="EC" id="3.5.-.-" evidence="2"/>
<feature type="domain" description="Amidohydrolase 3" evidence="1">
    <location>
        <begin position="70"/>
        <end position="538"/>
    </location>
</feature>
<evidence type="ECO:0000313" key="3">
    <source>
        <dbReference type="Proteomes" id="UP001597533"/>
    </source>
</evidence>
<dbReference type="InterPro" id="IPR013108">
    <property type="entry name" value="Amidohydro_3"/>
</dbReference>
<dbReference type="PANTHER" id="PTHR22642:SF2">
    <property type="entry name" value="PROTEIN LONG AFTER FAR-RED 3"/>
    <property type="match status" value="1"/>
</dbReference>
<accession>A0ABW5WQ98</accession>
<reference evidence="3" key="1">
    <citation type="journal article" date="2019" name="Int. J. Syst. Evol. Microbiol.">
        <title>The Global Catalogue of Microorganisms (GCM) 10K type strain sequencing project: providing services to taxonomists for standard genome sequencing and annotation.</title>
        <authorList>
            <consortium name="The Broad Institute Genomics Platform"/>
            <consortium name="The Broad Institute Genome Sequencing Center for Infectious Disease"/>
            <person name="Wu L."/>
            <person name="Ma J."/>
        </authorList>
    </citation>
    <scope>NUCLEOTIDE SEQUENCE [LARGE SCALE GENOMIC DNA]</scope>
    <source>
        <strain evidence="3">KCTC 32141</strain>
    </source>
</reference>
<dbReference type="Gene3D" id="3.10.310.70">
    <property type="match status" value="1"/>
</dbReference>
<dbReference type="SUPFAM" id="SSF51556">
    <property type="entry name" value="Metallo-dependent hydrolases"/>
    <property type="match status" value="1"/>
</dbReference>
<dbReference type="EMBL" id="JBHUOV010000007">
    <property type="protein sequence ID" value="MFD2824129.1"/>
    <property type="molecule type" value="Genomic_DNA"/>
</dbReference>
<dbReference type="InterPro" id="IPR032466">
    <property type="entry name" value="Metal_Hydrolase"/>
</dbReference>
<dbReference type="CDD" id="cd01300">
    <property type="entry name" value="YtcJ_like"/>
    <property type="match status" value="1"/>
</dbReference>
<dbReference type="PROSITE" id="PS51257">
    <property type="entry name" value="PROKAR_LIPOPROTEIN"/>
    <property type="match status" value="1"/>
</dbReference>
<dbReference type="GO" id="GO:0016787">
    <property type="term" value="F:hydrolase activity"/>
    <property type="evidence" value="ECO:0007669"/>
    <property type="project" value="UniProtKB-KW"/>
</dbReference>